<sequence length="43" mass="5036">CTIKNDFDQKFACKSFKEIHRMRTVFEPKISNTVWAKLTSNAT</sequence>
<feature type="non-terminal residue" evidence="1">
    <location>
        <position position="43"/>
    </location>
</feature>
<comment type="caution">
    <text evidence="1">The sequence shown here is derived from an EMBL/GenBank/DDBJ whole genome shotgun (WGS) entry which is preliminary data.</text>
</comment>
<evidence type="ECO:0000313" key="2">
    <source>
        <dbReference type="Proteomes" id="UP000789920"/>
    </source>
</evidence>
<evidence type="ECO:0000313" key="1">
    <source>
        <dbReference type="EMBL" id="CAG8805768.1"/>
    </source>
</evidence>
<dbReference type="EMBL" id="CAJVQC010065698">
    <property type="protein sequence ID" value="CAG8805768.1"/>
    <property type="molecule type" value="Genomic_DNA"/>
</dbReference>
<keyword evidence="2" id="KW-1185">Reference proteome</keyword>
<name>A0ACA9RQF7_9GLOM</name>
<dbReference type="Proteomes" id="UP000789920">
    <property type="component" value="Unassembled WGS sequence"/>
</dbReference>
<feature type="non-terminal residue" evidence="1">
    <location>
        <position position="1"/>
    </location>
</feature>
<gene>
    <name evidence="1" type="ORF">RPERSI_LOCUS22008</name>
</gene>
<protein>
    <submittedName>
        <fullName evidence="1">18375_t:CDS:1</fullName>
    </submittedName>
</protein>
<proteinExistence type="predicted"/>
<reference evidence="1" key="1">
    <citation type="submission" date="2021-06" db="EMBL/GenBank/DDBJ databases">
        <authorList>
            <person name="Kallberg Y."/>
            <person name="Tangrot J."/>
            <person name="Rosling A."/>
        </authorList>
    </citation>
    <scope>NUCLEOTIDE SEQUENCE</scope>
    <source>
        <strain evidence="1">MA461A</strain>
    </source>
</reference>
<organism evidence="1 2">
    <name type="scientific">Racocetra persica</name>
    <dbReference type="NCBI Taxonomy" id="160502"/>
    <lineage>
        <taxon>Eukaryota</taxon>
        <taxon>Fungi</taxon>
        <taxon>Fungi incertae sedis</taxon>
        <taxon>Mucoromycota</taxon>
        <taxon>Glomeromycotina</taxon>
        <taxon>Glomeromycetes</taxon>
        <taxon>Diversisporales</taxon>
        <taxon>Gigasporaceae</taxon>
        <taxon>Racocetra</taxon>
    </lineage>
</organism>
<accession>A0ACA9RQF7</accession>